<feature type="region of interest" description="Disordered" evidence="1">
    <location>
        <begin position="111"/>
        <end position="149"/>
    </location>
</feature>
<dbReference type="SUPFAM" id="SSF56112">
    <property type="entry name" value="Protein kinase-like (PK-like)"/>
    <property type="match status" value="1"/>
</dbReference>
<dbReference type="InterPro" id="IPR011009">
    <property type="entry name" value="Kinase-like_dom_sf"/>
</dbReference>
<evidence type="ECO:0000313" key="3">
    <source>
        <dbReference type="EMBL" id="KAK2946695.1"/>
    </source>
</evidence>
<feature type="compositionally biased region" description="Low complexity" evidence="1">
    <location>
        <begin position="287"/>
        <end position="303"/>
    </location>
</feature>
<feature type="region of interest" description="Disordered" evidence="1">
    <location>
        <begin position="273"/>
        <end position="409"/>
    </location>
</feature>
<dbReference type="InterPro" id="IPR043136">
    <property type="entry name" value="B30.2/SPRY_sf"/>
</dbReference>
<dbReference type="Gene3D" id="1.10.510.10">
    <property type="entry name" value="Transferase(Phosphotransferase) domain 1"/>
    <property type="match status" value="1"/>
</dbReference>
<feature type="compositionally biased region" description="Basic and acidic residues" evidence="1">
    <location>
        <begin position="328"/>
        <end position="338"/>
    </location>
</feature>
<name>A0ABQ9X4T3_9EUKA</name>
<sequence>MPTEYDEPTKELCKKEDTFQAAVLFYECLFNSHPFHGKSLRELRRSEFQVTFCPRQDLPPEVNNLLSTLLTVRHSQRPSAKDALELPIIQEYRRSEAVRYGIRRDDLDSMIGRDLSSNHRPQTTRPLPDSPYAGQDRRHPHNSRHHQKEDFFPQTPARESCLICEKDFDADKLPEHLLSHCEFDDTTGMVKCCICKHNVLGIIMLNHLSVHIRLEKENISRSRDRGNAQSTGEEQKKIDDEWELNEEKERKEREKYLEQARNRYQMQNYTKFDTSSSLQNHPHTPPKEQQVIQQRQEPQPQFPINDFGDSDKDKSRRKAIIDLESESDSNKGENDEKRTKRHKHRSKTDKKQDLKRQAGFNLDSDDDSSDFIQRSSREEKGRKKGRSNDESEERHKQHKMKGFDLLSDSDADNQVCCRDKADREWTQQKEREQREESRRRKEKMEKESKKMVYTVERYGGEATISHHHTLSILTLSSPPLISPILLPPTSLPHPILLLSPPLSSGVWRIEFRVNTLTEKVGVGVGVPCDEVDERECWGKGESSCFFSLNTGTCHLSSRTTKGNSPSRPSDIITAELDFTPSLPTLKFQINHETQPVFFVGVPQGVVFEIFVETGRTEVEILSFTRKRAGMSGKCENERPVQWS</sequence>
<accession>A0ABQ9X4T3</accession>
<evidence type="ECO:0000313" key="4">
    <source>
        <dbReference type="Proteomes" id="UP001281761"/>
    </source>
</evidence>
<reference evidence="3 4" key="1">
    <citation type="journal article" date="2022" name="bioRxiv">
        <title>Genomics of Preaxostyla Flagellates Illuminates Evolutionary Transitions and the Path Towards Mitochondrial Loss.</title>
        <authorList>
            <person name="Novak L.V.F."/>
            <person name="Treitli S.C."/>
            <person name="Pyrih J."/>
            <person name="Halakuc P."/>
            <person name="Pipaliya S.V."/>
            <person name="Vacek V."/>
            <person name="Brzon O."/>
            <person name="Soukal P."/>
            <person name="Eme L."/>
            <person name="Dacks J.B."/>
            <person name="Karnkowska A."/>
            <person name="Elias M."/>
            <person name="Hampl V."/>
        </authorList>
    </citation>
    <scope>NUCLEOTIDE SEQUENCE [LARGE SCALE GENOMIC DNA]</scope>
    <source>
        <strain evidence="3">NAU3</strain>
        <tissue evidence="3">Gut</tissue>
    </source>
</reference>
<feature type="region of interest" description="Disordered" evidence="1">
    <location>
        <begin position="220"/>
        <end position="241"/>
    </location>
</feature>
<evidence type="ECO:0000259" key="2">
    <source>
        <dbReference type="PROSITE" id="PS50011"/>
    </source>
</evidence>
<feature type="region of interest" description="Disordered" evidence="1">
    <location>
        <begin position="422"/>
        <end position="447"/>
    </location>
</feature>
<dbReference type="Proteomes" id="UP001281761">
    <property type="component" value="Unassembled WGS sequence"/>
</dbReference>
<organism evidence="3 4">
    <name type="scientific">Blattamonas nauphoetae</name>
    <dbReference type="NCBI Taxonomy" id="2049346"/>
    <lineage>
        <taxon>Eukaryota</taxon>
        <taxon>Metamonada</taxon>
        <taxon>Preaxostyla</taxon>
        <taxon>Oxymonadida</taxon>
        <taxon>Blattamonas</taxon>
    </lineage>
</organism>
<feature type="domain" description="Protein kinase" evidence="2">
    <location>
        <begin position="1"/>
        <end position="89"/>
    </location>
</feature>
<feature type="compositionally biased region" description="Basic and acidic residues" evidence="1">
    <location>
        <begin position="375"/>
        <end position="395"/>
    </location>
</feature>
<gene>
    <name evidence="3" type="ORF">BLNAU_18367</name>
</gene>
<feature type="compositionally biased region" description="Basic residues" evidence="1">
    <location>
        <begin position="339"/>
        <end position="348"/>
    </location>
</feature>
<dbReference type="Gene3D" id="2.60.120.920">
    <property type="match status" value="1"/>
</dbReference>
<evidence type="ECO:0000256" key="1">
    <source>
        <dbReference type="SAM" id="MobiDB-lite"/>
    </source>
</evidence>
<proteinExistence type="predicted"/>
<dbReference type="EMBL" id="JARBJD010000221">
    <property type="protein sequence ID" value="KAK2946695.1"/>
    <property type="molecule type" value="Genomic_DNA"/>
</dbReference>
<dbReference type="InterPro" id="IPR000719">
    <property type="entry name" value="Prot_kinase_dom"/>
</dbReference>
<comment type="caution">
    <text evidence="3">The sequence shown here is derived from an EMBL/GenBank/DDBJ whole genome shotgun (WGS) entry which is preliminary data.</text>
</comment>
<keyword evidence="4" id="KW-1185">Reference proteome</keyword>
<feature type="compositionally biased region" description="Polar residues" evidence="1">
    <location>
        <begin position="273"/>
        <end position="282"/>
    </location>
</feature>
<dbReference type="PROSITE" id="PS50011">
    <property type="entry name" value="PROTEIN_KINASE_DOM"/>
    <property type="match status" value="1"/>
</dbReference>
<protein>
    <recommendedName>
        <fullName evidence="2">Protein kinase domain-containing protein</fullName>
    </recommendedName>
</protein>